<reference evidence="2 3" key="1">
    <citation type="submission" date="2018-12" db="EMBL/GenBank/DDBJ databases">
        <title>Genome sequence and assembly of Colletotrichum trifolii.</title>
        <authorList>
            <person name="Gan P."/>
            <person name="Shirasu K."/>
        </authorList>
    </citation>
    <scope>NUCLEOTIDE SEQUENCE [LARGE SCALE GENOMIC DNA]</scope>
    <source>
        <strain evidence="2 3">543-2</strain>
    </source>
</reference>
<proteinExistence type="predicted"/>
<evidence type="ECO:0000256" key="1">
    <source>
        <dbReference type="SAM" id="MobiDB-lite"/>
    </source>
</evidence>
<evidence type="ECO:0008006" key="4">
    <source>
        <dbReference type="Google" id="ProtNLM"/>
    </source>
</evidence>
<feature type="region of interest" description="Disordered" evidence="1">
    <location>
        <begin position="523"/>
        <end position="553"/>
    </location>
</feature>
<name>A0A4R8RW16_COLTR</name>
<dbReference type="PANTHER" id="PTHR36847">
    <property type="entry name" value="AMIDOLIGASE ENZYME"/>
    <property type="match status" value="1"/>
</dbReference>
<dbReference type="STRING" id="5466.A0A4R8RW16"/>
<sequence>MSSPTVDEVQLQLSPVLSLTDFESSDITLNEDYMNDPESESDFGSVSNGSEIGKDEATESGNPKTTVDDEYDDEAQSEDWKVQDAQPGPVELLFSVDICFLAETSGAAGAALTREHPDYVKPRETPIDGLTSRYLEFNIVKSLRAAQIFATSESQDVETRELLEDHLLLTLGMDPESHERSYYGHGPWRVLSGEEHHQGDQTWQTVHLNSPLMELCPDSFGKIHTAISCLRDSPDISIALYHKSRLQVSLQPVVEEFGVGELQKIVPFLLVASPLVDKLHAEYLGANSAITPGLKFAPIFNDLHYTRAGEWAQEETAEAVFTGGLPAACTAPMIKGPKPHSPELLEQKLLEFSMIEELKEVVDSLGIFAWDAQGRKYRLAGAYDFSELLSYTPSARVVSLNQHAATLNTVAIANWVKVCHGMFSFCLNAPRSDYQRVIDLMKRCADTSSDTYSVYNLLEDLDLAGGAEYYRNLGPNPFAPDVEPHRVTAAIDLSDTPGVRPYTFGVEFEFILPYSLSGTDIPHPEDTRWHYQDTPPSSRSSSPPPLGGTPEPMAAADSEVDVVQEALGVLDLTLNSDTGIETGEDAFAKAKGHFCITPDCLAYTPEEMMPKMREAGFNLVFDEDILLDYQVWQTKSDCSLTSFHEGCKGYSGGVCGLELTSPILRPRERDYARIRDVIRTVRNKTRAMMDKSCGLHVHVGNVRNFSMRALQRIATLVYLADPILASLVHPQRSDSYYSKALQKGSALSAMEELPSYQDWMILRNEGELLRELEAHVPMNLLFPRLQKEVIVIWSTKDLTRMIDLFRSEGAGRISFDLGPIRSRRGMDEADEAAGPMELVFSGTMEFRGMDGTLDPELVTRWVRLVVAMVEKGDASTPLEYFNVVRDMIKWHETNEDQLRSFLGALGLAEDADFWAGVAQINVSLPDVPPLARSVLRAAETEEKRRNWCNRYIASLPELP</sequence>
<dbReference type="InterPro" id="IPR022025">
    <property type="entry name" value="Amidoligase_2"/>
</dbReference>
<feature type="region of interest" description="Disordered" evidence="1">
    <location>
        <begin position="28"/>
        <end position="76"/>
    </location>
</feature>
<protein>
    <recommendedName>
        <fullName evidence="4">Amidoligase enzyme</fullName>
    </recommendedName>
</protein>
<dbReference type="AlphaFoldDB" id="A0A4R8RW16"/>
<evidence type="ECO:0000313" key="2">
    <source>
        <dbReference type="EMBL" id="TDZ71931.1"/>
    </source>
</evidence>
<dbReference type="PANTHER" id="PTHR36847:SF1">
    <property type="entry name" value="AMIDOLIGASE ENZYME"/>
    <property type="match status" value="1"/>
</dbReference>
<keyword evidence="3" id="KW-1185">Reference proteome</keyword>
<accession>A0A4R8RW16</accession>
<comment type="caution">
    <text evidence="2">The sequence shown here is derived from an EMBL/GenBank/DDBJ whole genome shotgun (WGS) entry which is preliminary data.</text>
</comment>
<dbReference type="EMBL" id="RYZW01000008">
    <property type="protein sequence ID" value="TDZ71931.1"/>
    <property type="molecule type" value="Genomic_DNA"/>
</dbReference>
<gene>
    <name evidence="2" type="ORF">CTRI78_v001514</name>
</gene>
<evidence type="ECO:0000313" key="3">
    <source>
        <dbReference type="Proteomes" id="UP000295703"/>
    </source>
</evidence>
<organism evidence="2 3">
    <name type="scientific">Colletotrichum trifolii</name>
    <dbReference type="NCBI Taxonomy" id="5466"/>
    <lineage>
        <taxon>Eukaryota</taxon>
        <taxon>Fungi</taxon>
        <taxon>Dikarya</taxon>
        <taxon>Ascomycota</taxon>
        <taxon>Pezizomycotina</taxon>
        <taxon>Sordariomycetes</taxon>
        <taxon>Hypocreomycetidae</taxon>
        <taxon>Glomerellales</taxon>
        <taxon>Glomerellaceae</taxon>
        <taxon>Colletotrichum</taxon>
        <taxon>Colletotrichum orbiculare species complex</taxon>
    </lineage>
</organism>
<dbReference type="Proteomes" id="UP000295703">
    <property type="component" value="Unassembled WGS sequence"/>
</dbReference>
<dbReference type="Pfam" id="PF12224">
    <property type="entry name" value="Amidoligase_2"/>
    <property type="match status" value="1"/>
</dbReference>